<dbReference type="InterPro" id="IPR008538">
    <property type="entry name" value="Uma2"/>
</dbReference>
<dbReference type="PANTHER" id="PTHR35400:SF3">
    <property type="entry name" value="SLL1072 PROTEIN"/>
    <property type="match status" value="1"/>
</dbReference>
<reference evidence="3" key="1">
    <citation type="submission" date="2016-10" db="EMBL/GenBank/DDBJ databases">
        <title>Comparative genomics uncovers the prolific and rare metabolic potential of the cyanobacterial genus Moorea.</title>
        <authorList>
            <person name="Leao T."/>
            <person name="Castelao G."/>
            <person name="Korobeynikov A."/>
            <person name="Monroe E.A."/>
            <person name="Podell S."/>
            <person name="Glukhov E."/>
            <person name="Allen E."/>
            <person name="Gerwick W.H."/>
            <person name="Gerwick L."/>
        </authorList>
    </citation>
    <scope>NUCLEOTIDE SEQUENCE [LARGE SCALE GENOMIC DNA]</scope>
    <source>
        <strain evidence="3">JHB</strain>
    </source>
</reference>
<evidence type="ECO:0000259" key="1">
    <source>
        <dbReference type="Pfam" id="PF05685"/>
    </source>
</evidence>
<dbReference type="CDD" id="cd06260">
    <property type="entry name" value="DUF820-like"/>
    <property type="match status" value="1"/>
</dbReference>
<keyword evidence="2" id="KW-0378">Hydrolase</keyword>
<dbReference type="SUPFAM" id="SSF52980">
    <property type="entry name" value="Restriction endonuclease-like"/>
    <property type="match status" value="1"/>
</dbReference>
<dbReference type="PANTHER" id="PTHR35400">
    <property type="entry name" value="SLR1083 PROTEIN"/>
    <property type="match status" value="1"/>
</dbReference>
<dbReference type="Proteomes" id="UP000176944">
    <property type="component" value="Chromosome"/>
</dbReference>
<gene>
    <name evidence="2" type="ORF">BJP36_01855</name>
</gene>
<dbReference type="InterPro" id="IPR012296">
    <property type="entry name" value="Nuclease_put_TT1808"/>
</dbReference>
<dbReference type="AlphaFoldDB" id="A0A1D9FTY8"/>
<dbReference type="Gene3D" id="3.90.1570.10">
    <property type="entry name" value="tt1808, chain A"/>
    <property type="match status" value="1"/>
</dbReference>
<organism evidence="2 3">
    <name type="scientific">Moorena producens (strain JHB)</name>
    <dbReference type="NCBI Taxonomy" id="1454205"/>
    <lineage>
        <taxon>Bacteria</taxon>
        <taxon>Bacillati</taxon>
        <taxon>Cyanobacteriota</taxon>
        <taxon>Cyanophyceae</taxon>
        <taxon>Coleofasciculales</taxon>
        <taxon>Coleofasciculaceae</taxon>
        <taxon>Moorena</taxon>
    </lineage>
</organism>
<feature type="domain" description="Putative restriction endonuclease" evidence="1">
    <location>
        <begin position="25"/>
        <end position="192"/>
    </location>
</feature>
<protein>
    <submittedName>
        <fullName evidence="2">Uma2 family endonuclease</fullName>
    </submittedName>
</protein>
<keyword evidence="2" id="KW-0540">Nuclease</keyword>
<proteinExistence type="predicted"/>
<dbReference type="GO" id="GO:0004519">
    <property type="term" value="F:endonuclease activity"/>
    <property type="evidence" value="ECO:0007669"/>
    <property type="project" value="UniProtKB-KW"/>
</dbReference>
<keyword evidence="2" id="KW-0255">Endonuclease</keyword>
<name>A0A1D9FTY8_MOOP1</name>
<dbReference type="EMBL" id="CP017708">
    <property type="protein sequence ID" value="AOY78827.1"/>
    <property type="molecule type" value="Genomic_DNA"/>
</dbReference>
<dbReference type="InterPro" id="IPR011335">
    <property type="entry name" value="Restrct_endonuc-II-like"/>
</dbReference>
<accession>A0A1D9FTY8</accession>
<evidence type="ECO:0000313" key="2">
    <source>
        <dbReference type="EMBL" id="AOY78827.1"/>
    </source>
</evidence>
<sequence>MSQTILKTKTTIPPLESGDQLTRQEFEQRYAQMPDVKKAELIERIVYMASPLRMTQHANPHARIMTWLGTYWSATPGVEVGDNATVRLDADNEPQPDALLRLTVDGQSRISEDGYVEGAPELIVEIAASTASIDLNDKLKAYRRNQVQEYLVWRVYDGELDWFRLREGKYIKLNPNDKGIICSEYFPGLWLAQDALLAGDLAQVLAILQEGLKSPEHEKLVKK</sequence>
<evidence type="ECO:0000313" key="3">
    <source>
        <dbReference type="Proteomes" id="UP000176944"/>
    </source>
</evidence>
<dbReference type="Pfam" id="PF05685">
    <property type="entry name" value="Uma2"/>
    <property type="match status" value="1"/>
</dbReference>